<protein>
    <recommendedName>
        <fullName evidence="2">Methyltransferase domain-containing protein</fullName>
    </recommendedName>
</protein>
<evidence type="ECO:0000259" key="2">
    <source>
        <dbReference type="Pfam" id="PF13679"/>
    </source>
</evidence>
<evidence type="ECO:0000313" key="4">
    <source>
        <dbReference type="Proteomes" id="UP000075714"/>
    </source>
</evidence>
<feature type="domain" description="Methyltransferase" evidence="2">
    <location>
        <begin position="3"/>
        <end position="127"/>
    </location>
</feature>
<dbReference type="EMBL" id="LSYV01000071">
    <property type="protein sequence ID" value="KXZ44231.1"/>
    <property type="molecule type" value="Genomic_DNA"/>
</dbReference>
<sequence length="246" mass="26373">MVKRWQVESFAVVLRRLAHVVRKPLRIVDFGCGTGTLLLPLAHMFQHCSFVGVEMKPAAVALLQERARAAGLANVRAVRCMIEEYVHEPFDVCLALHACGNATDAAMLLAVKRRAAYVVSPCCVGKLKFSLAGGSSFSPSQATYTPHMPGERPVADQNHSSGTTGPAADRKDGGTAVASAAARMCKEHIELDRNLAAEEEGYRTGLLKCFQWEAMAKNDLLVGVPAERSEWAGLVEALHGSGGSMA</sequence>
<dbReference type="InterPro" id="IPR025714">
    <property type="entry name" value="Methyltranfer_dom"/>
</dbReference>
<accession>A0A150G364</accession>
<evidence type="ECO:0000313" key="3">
    <source>
        <dbReference type="EMBL" id="KXZ44231.1"/>
    </source>
</evidence>
<organism evidence="3 4">
    <name type="scientific">Gonium pectorale</name>
    <name type="common">Green alga</name>
    <dbReference type="NCBI Taxonomy" id="33097"/>
    <lineage>
        <taxon>Eukaryota</taxon>
        <taxon>Viridiplantae</taxon>
        <taxon>Chlorophyta</taxon>
        <taxon>core chlorophytes</taxon>
        <taxon>Chlorophyceae</taxon>
        <taxon>CS clade</taxon>
        <taxon>Chlamydomonadales</taxon>
        <taxon>Volvocaceae</taxon>
        <taxon>Gonium</taxon>
    </lineage>
</organism>
<dbReference type="PANTHER" id="PTHR13369:SF0">
    <property type="entry name" value="GLUTATHIONE S-TRANSFERASE C-TERMINAL DOMAIN-CONTAINING PROTEIN"/>
    <property type="match status" value="1"/>
</dbReference>
<comment type="caution">
    <text evidence="3">The sequence shown here is derived from an EMBL/GenBank/DDBJ whole genome shotgun (WGS) entry which is preliminary data.</text>
</comment>
<dbReference type="AlphaFoldDB" id="A0A150G364"/>
<dbReference type="SUPFAM" id="SSF53335">
    <property type="entry name" value="S-adenosyl-L-methionine-dependent methyltransferases"/>
    <property type="match status" value="1"/>
</dbReference>
<reference evidence="4" key="1">
    <citation type="journal article" date="2016" name="Nat. Commun.">
        <title>The Gonium pectorale genome demonstrates co-option of cell cycle regulation during the evolution of multicellularity.</title>
        <authorList>
            <person name="Hanschen E.R."/>
            <person name="Marriage T.N."/>
            <person name="Ferris P.J."/>
            <person name="Hamaji T."/>
            <person name="Toyoda A."/>
            <person name="Fujiyama A."/>
            <person name="Neme R."/>
            <person name="Noguchi H."/>
            <person name="Minakuchi Y."/>
            <person name="Suzuki M."/>
            <person name="Kawai-Toyooka H."/>
            <person name="Smith D.R."/>
            <person name="Sparks H."/>
            <person name="Anderson J."/>
            <person name="Bakaric R."/>
            <person name="Luria V."/>
            <person name="Karger A."/>
            <person name="Kirschner M.W."/>
            <person name="Durand P.M."/>
            <person name="Michod R.E."/>
            <person name="Nozaki H."/>
            <person name="Olson B.J."/>
        </authorList>
    </citation>
    <scope>NUCLEOTIDE SEQUENCE [LARGE SCALE GENOMIC DNA]</scope>
    <source>
        <strain evidence="4">NIES-2863</strain>
    </source>
</reference>
<dbReference type="STRING" id="33097.A0A150G364"/>
<dbReference type="Proteomes" id="UP000075714">
    <property type="component" value="Unassembled WGS sequence"/>
</dbReference>
<dbReference type="Gene3D" id="3.40.50.150">
    <property type="entry name" value="Vaccinia Virus protein VP39"/>
    <property type="match status" value="1"/>
</dbReference>
<dbReference type="Pfam" id="PF13679">
    <property type="entry name" value="Methyltransf_32"/>
    <property type="match status" value="1"/>
</dbReference>
<evidence type="ECO:0000256" key="1">
    <source>
        <dbReference type="SAM" id="MobiDB-lite"/>
    </source>
</evidence>
<keyword evidence="4" id="KW-1185">Reference proteome</keyword>
<dbReference type="PANTHER" id="PTHR13369">
    <property type="match status" value="1"/>
</dbReference>
<proteinExistence type="predicted"/>
<name>A0A150G364_GONPE</name>
<dbReference type="OrthoDB" id="206598at2759"/>
<feature type="region of interest" description="Disordered" evidence="1">
    <location>
        <begin position="136"/>
        <end position="173"/>
    </location>
</feature>
<dbReference type="InterPro" id="IPR029063">
    <property type="entry name" value="SAM-dependent_MTases_sf"/>
</dbReference>
<dbReference type="CDD" id="cd02440">
    <property type="entry name" value="AdoMet_MTases"/>
    <property type="match status" value="1"/>
</dbReference>
<gene>
    <name evidence="3" type="ORF">GPECTOR_70g461</name>
</gene>
<dbReference type="GO" id="GO:0005737">
    <property type="term" value="C:cytoplasm"/>
    <property type="evidence" value="ECO:0007669"/>
    <property type="project" value="TreeGrafter"/>
</dbReference>